<feature type="region of interest" description="Disordered" evidence="1">
    <location>
        <begin position="1"/>
        <end position="28"/>
    </location>
</feature>
<feature type="compositionally biased region" description="Low complexity" evidence="1">
    <location>
        <begin position="180"/>
        <end position="193"/>
    </location>
</feature>
<reference evidence="2 3" key="1">
    <citation type="submission" date="2024-03" db="EMBL/GenBank/DDBJ databases">
        <title>Adaptation during the transition from Ophiocordyceps entomopathogen to insect associate is accompanied by gene loss and intensified selection.</title>
        <authorList>
            <person name="Ward C.M."/>
            <person name="Onetto C.A."/>
            <person name="Borneman A.R."/>
        </authorList>
    </citation>
    <scope>NUCLEOTIDE SEQUENCE [LARGE SCALE GENOMIC DNA]</scope>
    <source>
        <strain evidence="2">AWRI1</strain>
        <tissue evidence="2">Single Adult Female</tissue>
    </source>
</reference>
<name>A0AAN9Y644_9HEMI</name>
<dbReference type="Proteomes" id="UP001367676">
    <property type="component" value="Unassembled WGS sequence"/>
</dbReference>
<feature type="region of interest" description="Disordered" evidence="1">
    <location>
        <begin position="147"/>
        <end position="264"/>
    </location>
</feature>
<keyword evidence="3" id="KW-1185">Reference proteome</keyword>
<feature type="region of interest" description="Disordered" evidence="1">
    <location>
        <begin position="104"/>
        <end position="126"/>
    </location>
</feature>
<sequence>MKAKARRKIDQFSLRRSRSRRARLRSQRPCGALRCEMKRSRRVRIERVERAGEGESGGNGRLRVAEVGRRARSSAAAERAPVVAFDIVVLVLVDRRHCAKLRRNSVTRPTAQSKPPRCSHPRFGSSRPVRSCVDCARAHAPSCFRVDRAFGSPSSRPLPAPASTTRPRFQPSRADRRACSQPASQPTSQAAPPLYSPRLVYESRRQSPRTRRRPSPENAVTWLRRSPSRSFRRCAPPRPAVRNANATYRRPSRRSPGQRLRPQRSLSRYAKIRPIVCQRSPLPLRKSKKNVRPLCPHANVAATFAIASGRIKKIAPVLAALW</sequence>
<proteinExistence type="predicted"/>
<feature type="compositionally biased region" description="Low complexity" evidence="1">
    <location>
        <begin position="152"/>
        <end position="163"/>
    </location>
</feature>
<evidence type="ECO:0000256" key="1">
    <source>
        <dbReference type="SAM" id="MobiDB-lite"/>
    </source>
</evidence>
<evidence type="ECO:0000313" key="3">
    <source>
        <dbReference type="Proteomes" id="UP001367676"/>
    </source>
</evidence>
<organism evidence="2 3">
    <name type="scientific">Parthenolecanium corni</name>
    <dbReference type="NCBI Taxonomy" id="536013"/>
    <lineage>
        <taxon>Eukaryota</taxon>
        <taxon>Metazoa</taxon>
        <taxon>Ecdysozoa</taxon>
        <taxon>Arthropoda</taxon>
        <taxon>Hexapoda</taxon>
        <taxon>Insecta</taxon>
        <taxon>Pterygota</taxon>
        <taxon>Neoptera</taxon>
        <taxon>Paraneoptera</taxon>
        <taxon>Hemiptera</taxon>
        <taxon>Sternorrhyncha</taxon>
        <taxon>Coccoidea</taxon>
        <taxon>Coccidae</taxon>
        <taxon>Parthenolecanium</taxon>
    </lineage>
</organism>
<evidence type="ECO:0000313" key="2">
    <source>
        <dbReference type="EMBL" id="KAK7592706.1"/>
    </source>
</evidence>
<comment type="caution">
    <text evidence="2">The sequence shown here is derived from an EMBL/GenBank/DDBJ whole genome shotgun (WGS) entry which is preliminary data.</text>
</comment>
<accession>A0AAN9Y644</accession>
<feature type="compositionally biased region" description="Basic residues" evidence="1">
    <location>
        <begin position="15"/>
        <end position="26"/>
    </location>
</feature>
<protein>
    <submittedName>
        <fullName evidence="2">Uncharacterized protein</fullName>
    </submittedName>
</protein>
<gene>
    <name evidence="2" type="ORF">V9T40_007458</name>
</gene>
<dbReference type="EMBL" id="JBBCAQ010000020">
    <property type="protein sequence ID" value="KAK7592706.1"/>
    <property type="molecule type" value="Genomic_DNA"/>
</dbReference>
<dbReference type="AlphaFoldDB" id="A0AAN9Y644"/>